<dbReference type="RefSeq" id="WP_074298095.1">
    <property type="nucleotide sequence ID" value="NZ_FSRU01000002.1"/>
</dbReference>
<sequence length="347" mass="38804">MGKEFFIKAARALKGPIEDGQLLAITRGNLRSDIAQGTKRFAAMDLLQCEYVIDSGQIKSSIGGKILESTTTFSAHDKVAIAAFVISVQSKIYLFNHLNKTDLVAHSSFVGKFAKGAGEIMIVGGKVKLIHAHSGHFRPGVLNIFHVVKHFRDLGVLAVDAKVGFVTDPFISIEMPQPTKTDSVQFSCLLGEQEQQAILQNEQEITQLQLELEKLRQPISETAVSEYRAQKLLEASKELEDVEGTKDLCIMLEMLSDYESQKKSAEENKRLANEINIEKYREMIVKEMKKISNRIEDALSLIDDIKSTMTRQTISVIYSAIYFTDFVTTHYEKLKASHVPAVYDNAL</sequence>
<protein>
    <submittedName>
        <fullName evidence="1">Uncharacterized protein</fullName>
    </submittedName>
</protein>
<dbReference type="EMBL" id="FSRU01000002">
    <property type="protein sequence ID" value="SIO56961.1"/>
    <property type="molecule type" value="Genomic_DNA"/>
</dbReference>
<dbReference type="OrthoDB" id="5654135at2"/>
<reference evidence="1 2" key="1">
    <citation type="submission" date="2016-11" db="EMBL/GenBank/DDBJ databases">
        <authorList>
            <person name="Jaros S."/>
            <person name="Januszkiewicz K."/>
            <person name="Wedrychowicz H."/>
        </authorList>
    </citation>
    <scope>NUCLEOTIDE SEQUENCE [LARGE SCALE GENOMIC DNA]</scope>
    <source>
        <strain evidence="1 2">GAS95</strain>
    </source>
</reference>
<keyword evidence="2" id="KW-1185">Reference proteome</keyword>
<accession>A0A1N6KK81</accession>
<evidence type="ECO:0000313" key="2">
    <source>
        <dbReference type="Proteomes" id="UP000185151"/>
    </source>
</evidence>
<name>A0A1N6KK81_9BURK</name>
<proteinExistence type="predicted"/>
<gene>
    <name evidence="1" type="ORF">SAMN05444165_3785</name>
</gene>
<dbReference type="AlphaFoldDB" id="A0A1N6KK81"/>
<organism evidence="1 2">
    <name type="scientific">Paraburkholderia phenazinium</name>
    <dbReference type="NCBI Taxonomy" id="60549"/>
    <lineage>
        <taxon>Bacteria</taxon>
        <taxon>Pseudomonadati</taxon>
        <taxon>Pseudomonadota</taxon>
        <taxon>Betaproteobacteria</taxon>
        <taxon>Burkholderiales</taxon>
        <taxon>Burkholderiaceae</taxon>
        <taxon>Paraburkholderia</taxon>
    </lineage>
</organism>
<evidence type="ECO:0000313" key="1">
    <source>
        <dbReference type="EMBL" id="SIO56961.1"/>
    </source>
</evidence>
<dbReference type="Proteomes" id="UP000185151">
    <property type="component" value="Unassembled WGS sequence"/>
</dbReference>